<gene>
    <name evidence="2" type="ORF">RU07_17805</name>
</gene>
<dbReference type="OrthoDB" id="8307832at2"/>
<reference evidence="2 3" key="1">
    <citation type="submission" date="2014-12" db="EMBL/GenBank/DDBJ databases">
        <title>16Stimator: statistical estimation of ribosomal gene copy numbers from draft genome assemblies.</title>
        <authorList>
            <person name="Perisin M.A."/>
            <person name="Vetter M."/>
            <person name="Gilbert J.A."/>
            <person name="Bergelson J."/>
        </authorList>
    </citation>
    <scope>NUCLEOTIDE SEQUENCE [LARGE SCALE GENOMIC DNA]</scope>
    <source>
        <strain evidence="2 3">MEJ076</strain>
    </source>
</reference>
<sequence length="313" mass="35722">MQLSFDHLKLPMELDFGEHDIVTLRVQDNGMYSVRLDLMSKPSVESIERAYHAIWVSYGRKPGGALRLERSFVYPKELPNLLEIFFEKGVVEKAMRALMSRADIAAPQTHAGRLVFIDIDGVLLSFRSWTTAHNTPLWRLPVAQRMKHLELDQTSIGLLVRLCDLAKAKLVLTSTWRKTWPHDLTALHERLIEQGLRRDLWHQEWMVPVVADRSKWQELATWGDWSKDAVALIIDDELPPEDVPPVIAEQAVLLQADKFEGFGAYNYFDALEFFGVEDKAVKPPTGLPPDRGCQPYSTVKPTAPRPAPSMYRP</sequence>
<feature type="region of interest" description="Disordered" evidence="1">
    <location>
        <begin position="283"/>
        <end position="313"/>
    </location>
</feature>
<dbReference type="EMBL" id="JXQV01000023">
    <property type="protein sequence ID" value="KIP99946.1"/>
    <property type="molecule type" value="Genomic_DNA"/>
</dbReference>
<evidence type="ECO:0000256" key="1">
    <source>
        <dbReference type="SAM" id="MobiDB-lite"/>
    </source>
</evidence>
<evidence type="ECO:0000313" key="2">
    <source>
        <dbReference type="EMBL" id="KIP99946.1"/>
    </source>
</evidence>
<evidence type="ECO:0000313" key="3">
    <source>
        <dbReference type="Proteomes" id="UP000035017"/>
    </source>
</evidence>
<dbReference type="Proteomes" id="UP000035017">
    <property type="component" value="Unassembled WGS sequence"/>
</dbReference>
<proteinExistence type="predicted"/>
<organism evidence="2 3">
    <name type="scientific">Agrobacterium tumefaciens</name>
    <dbReference type="NCBI Taxonomy" id="358"/>
    <lineage>
        <taxon>Bacteria</taxon>
        <taxon>Pseudomonadati</taxon>
        <taxon>Pseudomonadota</taxon>
        <taxon>Alphaproteobacteria</taxon>
        <taxon>Hyphomicrobiales</taxon>
        <taxon>Rhizobiaceae</taxon>
        <taxon>Rhizobium/Agrobacterium group</taxon>
        <taxon>Agrobacterium</taxon>
        <taxon>Agrobacterium tumefaciens complex</taxon>
    </lineage>
</organism>
<comment type="caution">
    <text evidence="2">The sequence shown here is derived from an EMBL/GenBank/DDBJ whole genome shotgun (WGS) entry which is preliminary data.</text>
</comment>
<name>A0A0D0KPJ1_AGRTU</name>
<protein>
    <submittedName>
        <fullName evidence="2">Uncharacterized protein</fullName>
    </submittedName>
</protein>
<dbReference type="AlphaFoldDB" id="A0A0D0KPJ1"/>
<accession>A0A0D0KPJ1</accession>
<dbReference type="Pfam" id="PF18143">
    <property type="entry name" value="HAD_SAK_2"/>
    <property type="match status" value="1"/>
</dbReference>